<dbReference type="InterPro" id="IPR002078">
    <property type="entry name" value="Sigma_54_int"/>
</dbReference>
<feature type="domain" description="PAS" evidence="9">
    <location>
        <begin position="11"/>
        <end position="55"/>
    </location>
</feature>
<dbReference type="EMBL" id="LHUR01000036">
    <property type="protein sequence ID" value="KOA18616.1"/>
    <property type="molecule type" value="Genomic_DNA"/>
</dbReference>
<dbReference type="SUPFAM" id="SSF55785">
    <property type="entry name" value="PYP-like sensor domain (PAS domain)"/>
    <property type="match status" value="1"/>
</dbReference>
<name>A0A0L6Z6N1_9CLOT</name>
<gene>
    <name evidence="10" type="ORF">CLHOM_29000</name>
</gene>
<dbReference type="STRING" id="36844.SAMN04488501_11037"/>
<dbReference type="Pfam" id="PF18024">
    <property type="entry name" value="HTH_50"/>
    <property type="match status" value="1"/>
</dbReference>
<keyword evidence="5" id="KW-0238">DNA-binding</keyword>
<evidence type="ECO:0000256" key="2">
    <source>
        <dbReference type="ARBA" id="ARBA00022797"/>
    </source>
</evidence>
<evidence type="ECO:0000256" key="6">
    <source>
        <dbReference type="ARBA" id="ARBA00023163"/>
    </source>
</evidence>
<dbReference type="InterPro" id="IPR013767">
    <property type="entry name" value="PAS_fold"/>
</dbReference>
<dbReference type="InterPro" id="IPR035965">
    <property type="entry name" value="PAS-like_dom_sf"/>
</dbReference>
<evidence type="ECO:0000256" key="4">
    <source>
        <dbReference type="ARBA" id="ARBA00023015"/>
    </source>
</evidence>
<dbReference type="Gene3D" id="3.40.50.300">
    <property type="entry name" value="P-loop containing nucleotide triphosphate hydrolases"/>
    <property type="match status" value="1"/>
</dbReference>
<keyword evidence="4" id="KW-0805">Transcription regulation</keyword>
<dbReference type="InterPro" id="IPR025944">
    <property type="entry name" value="Sigma_54_int_dom_CS"/>
</dbReference>
<sequence length="477" mass="54405">MVEEDKKFETVNAKLDAILQSSYDGIYITDGNGLFLNVNSGVERITGVKREFLLGAYAQDLVEKGVIDRSVVKLAIESKERITINQNVKAEKLKEVMVTATPILNEEGEVNYVVANLRDMTDLIHLENECCKAKLLSKQYYSQLLMEKNFKEKIIAESEVTKQLMQLAYRIAQVDSSVLLEGESGTGKEVFTRFIHEISSRRDGPFICINCAGIPENLLEAELFGYEEGSFTGAKKGGKAGLLELADGGTLFLDEINSLPMNLQGKLLRVIETLEVTRIGAVKSHKVNFRLITATNENLQELINNRLFRQDLYFRLRIVPLYIPPLRKRKKDIIPLIVHYLKYFNKKYNHKKEISINALKYLEAYEWPGNVRELKNVIERLVVISVNDLITEKDLPHEFITSIKSDDKFHIIIKEIVPLKELIEEVETQLIDLAMEKCGSTREAARALNISQTSVVRKFKEVESKLKREPNLVQKNL</sequence>
<dbReference type="InterPro" id="IPR027417">
    <property type="entry name" value="P-loop_NTPase"/>
</dbReference>
<dbReference type="PROSITE" id="PS00675">
    <property type="entry name" value="SIGMA54_INTERACT_1"/>
    <property type="match status" value="1"/>
</dbReference>
<dbReference type="PANTHER" id="PTHR32071">
    <property type="entry name" value="TRANSCRIPTIONAL REGULATORY PROTEIN"/>
    <property type="match status" value="1"/>
</dbReference>
<dbReference type="InterPro" id="IPR025662">
    <property type="entry name" value="Sigma_54_int_dom_ATP-bd_1"/>
</dbReference>
<evidence type="ECO:0000259" key="8">
    <source>
        <dbReference type="PROSITE" id="PS50045"/>
    </source>
</evidence>
<dbReference type="CDD" id="cd00009">
    <property type="entry name" value="AAA"/>
    <property type="match status" value="1"/>
</dbReference>
<dbReference type="SUPFAM" id="SSF52540">
    <property type="entry name" value="P-loop containing nucleoside triphosphate hydrolases"/>
    <property type="match status" value="1"/>
</dbReference>
<evidence type="ECO:0000256" key="3">
    <source>
        <dbReference type="ARBA" id="ARBA00022840"/>
    </source>
</evidence>
<dbReference type="InterPro" id="IPR000014">
    <property type="entry name" value="PAS"/>
</dbReference>
<keyword evidence="2" id="KW-0058">Aromatic hydrocarbons catabolism</keyword>
<dbReference type="PROSITE" id="PS00676">
    <property type="entry name" value="SIGMA54_INTERACT_2"/>
    <property type="match status" value="1"/>
</dbReference>
<feature type="domain" description="Sigma-54 factor interaction" evidence="8">
    <location>
        <begin position="154"/>
        <end position="383"/>
    </location>
</feature>
<dbReference type="Pfam" id="PF00989">
    <property type="entry name" value="PAS"/>
    <property type="match status" value="1"/>
</dbReference>
<dbReference type="InterPro" id="IPR003593">
    <property type="entry name" value="AAA+_ATPase"/>
</dbReference>
<dbReference type="GO" id="GO:0018459">
    <property type="term" value="F:carveol dehydrogenase activity"/>
    <property type="evidence" value="ECO:0007669"/>
    <property type="project" value="UniProtKB-EC"/>
</dbReference>
<dbReference type="GO" id="GO:0005524">
    <property type="term" value="F:ATP binding"/>
    <property type="evidence" value="ECO:0007669"/>
    <property type="project" value="UniProtKB-KW"/>
</dbReference>
<dbReference type="Proteomes" id="UP000037043">
    <property type="component" value="Unassembled WGS sequence"/>
</dbReference>
<dbReference type="AlphaFoldDB" id="A0A0L6Z6N1"/>
<comment type="caution">
    <text evidence="10">The sequence shown here is derived from an EMBL/GenBank/DDBJ whole genome shotgun (WGS) entry which is preliminary data.</text>
</comment>
<organism evidence="10 11">
    <name type="scientific">Clostridium homopropionicum DSM 5847</name>
    <dbReference type="NCBI Taxonomy" id="1121318"/>
    <lineage>
        <taxon>Bacteria</taxon>
        <taxon>Bacillati</taxon>
        <taxon>Bacillota</taxon>
        <taxon>Clostridia</taxon>
        <taxon>Eubacteriales</taxon>
        <taxon>Clostridiaceae</taxon>
        <taxon>Clostridium</taxon>
    </lineage>
</organism>
<dbReference type="GO" id="GO:0003677">
    <property type="term" value="F:DNA binding"/>
    <property type="evidence" value="ECO:0007669"/>
    <property type="project" value="UniProtKB-KW"/>
</dbReference>
<dbReference type="InterPro" id="IPR058031">
    <property type="entry name" value="AAA_lid_NorR"/>
</dbReference>
<dbReference type="InterPro" id="IPR030828">
    <property type="entry name" value="HTH_TyrR"/>
</dbReference>
<keyword evidence="3" id="KW-0067">ATP-binding</keyword>
<dbReference type="GO" id="GO:0006355">
    <property type="term" value="P:regulation of DNA-templated transcription"/>
    <property type="evidence" value="ECO:0007669"/>
    <property type="project" value="InterPro"/>
</dbReference>
<dbReference type="PROSITE" id="PS00688">
    <property type="entry name" value="SIGMA54_INTERACT_3"/>
    <property type="match status" value="1"/>
</dbReference>
<dbReference type="PATRIC" id="fig|1121318.3.peg.2910"/>
<keyword evidence="11" id="KW-1185">Reference proteome</keyword>
<reference evidence="11" key="1">
    <citation type="submission" date="2015-08" db="EMBL/GenBank/DDBJ databases">
        <title>Genome sequence of the strict anaerobe Clostridium homopropionicum LuHBu1 (DSM 5847T).</title>
        <authorList>
            <person name="Poehlein A."/>
            <person name="Beck M."/>
            <person name="Schiel-Bengelsdorf B."/>
            <person name="Bengelsdorf F.R."/>
            <person name="Daniel R."/>
            <person name="Duerre P."/>
        </authorList>
    </citation>
    <scope>NUCLEOTIDE SEQUENCE [LARGE SCALE GENOMIC DNA]</scope>
    <source>
        <strain evidence="11">DSM 5847</strain>
    </source>
</reference>
<dbReference type="Gene3D" id="3.30.450.20">
    <property type="entry name" value="PAS domain"/>
    <property type="match status" value="1"/>
</dbReference>
<keyword evidence="10" id="KW-0560">Oxidoreductase</keyword>
<dbReference type="FunFam" id="3.40.50.300:FF:000006">
    <property type="entry name" value="DNA-binding transcriptional regulator NtrC"/>
    <property type="match status" value="1"/>
</dbReference>
<dbReference type="NCBIfam" id="TIGR00229">
    <property type="entry name" value="sensory_box"/>
    <property type="match status" value="1"/>
</dbReference>
<evidence type="ECO:0000259" key="9">
    <source>
        <dbReference type="PROSITE" id="PS50112"/>
    </source>
</evidence>
<keyword evidence="1" id="KW-0547">Nucleotide-binding</keyword>
<dbReference type="Gene3D" id="1.10.8.60">
    <property type="match status" value="1"/>
</dbReference>
<dbReference type="SUPFAM" id="SSF46689">
    <property type="entry name" value="Homeodomain-like"/>
    <property type="match status" value="1"/>
</dbReference>
<dbReference type="InterPro" id="IPR009057">
    <property type="entry name" value="Homeodomain-like_sf"/>
</dbReference>
<evidence type="ECO:0000256" key="1">
    <source>
        <dbReference type="ARBA" id="ARBA00022741"/>
    </source>
</evidence>
<dbReference type="Pfam" id="PF25601">
    <property type="entry name" value="AAA_lid_14"/>
    <property type="match status" value="1"/>
</dbReference>
<evidence type="ECO:0000313" key="10">
    <source>
        <dbReference type="EMBL" id="KOA18616.1"/>
    </source>
</evidence>
<dbReference type="PROSITE" id="PS50045">
    <property type="entry name" value="SIGMA54_INTERACT_4"/>
    <property type="match status" value="1"/>
</dbReference>
<dbReference type="Gene3D" id="1.10.10.60">
    <property type="entry name" value="Homeodomain-like"/>
    <property type="match status" value="1"/>
</dbReference>
<keyword evidence="6" id="KW-0804">Transcription</keyword>
<dbReference type="SMART" id="SM00382">
    <property type="entry name" value="AAA"/>
    <property type="match status" value="1"/>
</dbReference>
<proteinExistence type="predicted"/>
<dbReference type="Pfam" id="PF00158">
    <property type="entry name" value="Sigma54_activat"/>
    <property type="match status" value="1"/>
</dbReference>
<dbReference type="PROSITE" id="PS50112">
    <property type="entry name" value="PAS"/>
    <property type="match status" value="1"/>
</dbReference>
<accession>A0A0L6Z6N1</accession>
<dbReference type="GO" id="GO:0018457">
    <property type="term" value="F:perillyl-alcohol dehydrogenase (NAD+) activity"/>
    <property type="evidence" value="ECO:0007669"/>
    <property type="project" value="UniProtKB-EC"/>
</dbReference>
<dbReference type="CDD" id="cd00130">
    <property type="entry name" value="PAS"/>
    <property type="match status" value="1"/>
</dbReference>
<protein>
    <recommendedName>
        <fullName evidence="7">HTH-type transcriptional regulatory protein TyrR</fullName>
    </recommendedName>
</protein>
<evidence type="ECO:0000256" key="7">
    <source>
        <dbReference type="ARBA" id="ARBA00029500"/>
    </source>
</evidence>
<evidence type="ECO:0000256" key="5">
    <source>
        <dbReference type="ARBA" id="ARBA00023125"/>
    </source>
</evidence>
<dbReference type="SMART" id="SM00091">
    <property type="entry name" value="PAS"/>
    <property type="match status" value="1"/>
</dbReference>
<evidence type="ECO:0000313" key="11">
    <source>
        <dbReference type="Proteomes" id="UP000037043"/>
    </source>
</evidence>
<dbReference type="InterPro" id="IPR025943">
    <property type="entry name" value="Sigma_54_int_dom_ATP-bd_2"/>
</dbReference>